<dbReference type="InterPro" id="IPR011054">
    <property type="entry name" value="Rudment_hybrid_motif"/>
</dbReference>
<dbReference type="InterPro" id="IPR011764">
    <property type="entry name" value="Biotin_carboxylation_dom"/>
</dbReference>
<dbReference type="OrthoDB" id="1905920at2759"/>
<dbReference type="PANTHER" id="PTHR18866:SF126">
    <property type="entry name" value="BIOTIN CARBOXYLASE"/>
    <property type="match status" value="1"/>
</dbReference>
<dbReference type="SUPFAM" id="SSF51230">
    <property type="entry name" value="Single hybrid motif"/>
    <property type="match status" value="1"/>
</dbReference>
<dbReference type="NCBIfam" id="NF004283">
    <property type="entry name" value="PRK05692.1"/>
    <property type="match status" value="1"/>
</dbReference>
<dbReference type="SMART" id="SM00878">
    <property type="entry name" value="Biotin_carb_C"/>
    <property type="match status" value="1"/>
</dbReference>
<feature type="domain" description="Lipoyl-binding" evidence="10">
    <location>
        <begin position="508"/>
        <end position="584"/>
    </location>
</feature>
<proteinExistence type="predicted"/>
<keyword evidence="15" id="KW-1185">Reference proteome</keyword>
<dbReference type="Gene3D" id="3.30.470.20">
    <property type="entry name" value="ATP-grasp fold, B domain"/>
    <property type="match status" value="1"/>
</dbReference>
<evidence type="ECO:0000259" key="11">
    <source>
        <dbReference type="PROSITE" id="PS50975"/>
    </source>
</evidence>
<comment type="cofactor">
    <cofactor evidence="1">
        <name>biotin</name>
        <dbReference type="ChEBI" id="CHEBI:57586"/>
    </cofactor>
</comment>
<dbReference type="InterPro" id="IPR005481">
    <property type="entry name" value="BC-like_N"/>
</dbReference>
<protein>
    <recommendedName>
        <fullName evidence="2">pyruvate carboxylase</fullName>
        <ecNumber evidence="2">6.4.1.1</ecNumber>
    </recommendedName>
</protein>
<feature type="domain" description="Biotin carboxylation" evidence="12">
    <location>
        <begin position="1"/>
        <end position="402"/>
    </location>
</feature>
<dbReference type="PROSITE" id="PS50991">
    <property type="entry name" value="PYR_CT"/>
    <property type="match status" value="1"/>
</dbReference>
<dbReference type="SUPFAM" id="SSF56059">
    <property type="entry name" value="Glutathione synthetase ATP-binding domain-like"/>
    <property type="match status" value="1"/>
</dbReference>
<dbReference type="GO" id="GO:0046872">
    <property type="term" value="F:metal ion binding"/>
    <property type="evidence" value="ECO:0007669"/>
    <property type="project" value="UniProtKB-KW"/>
</dbReference>
<dbReference type="CDD" id="cd07938">
    <property type="entry name" value="DRE_TIM_HMGL"/>
    <property type="match status" value="1"/>
</dbReference>
<dbReference type="Pfam" id="PF00364">
    <property type="entry name" value="Biotin_lipoyl"/>
    <property type="match status" value="1"/>
</dbReference>
<name>A0A9Q0C0Z4_9POAL</name>
<dbReference type="SUPFAM" id="SSF51569">
    <property type="entry name" value="Aldolase"/>
    <property type="match status" value="1"/>
</dbReference>
<reference evidence="14" key="1">
    <citation type="journal article" date="2022" name="Cell">
        <title>Repeat-based holocentromeres influence genome architecture and karyotype evolution.</title>
        <authorList>
            <person name="Hofstatter P.G."/>
            <person name="Thangavel G."/>
            <person name="Lux T."/>
            <person name="Neumann P."/>
            <person name="Vondrak T."/>
            <person name="Novak P."/>
            <person name="Zhang M."/>
            <person name="Costa L."/>
            <person name="Castellani M."/>
            <person name="Scott A."/>
            <person name="Toegelov H."/>
            <person name="Fuchs J."/>
            <person name="Mata-Sucre Y."/>
            <person name="Dias Y."/>
            <person name="Vanzela A.L.L."/>
            <person name="Huettel B."/>
            <person name="Almeida C.C.S."/>
            <person name="Simkova H."/>
            <person name="Souza G."/>
            <person name="Pedrosa-Harand A."/>
            <person name="Macas J."/>
            <person name="Mayer K.F.X."/>
            <person name="Houben A."/>
            <person name="Marques A."/>
        </authorList>
    </citation>
    <scope>NUCLEOTIDE SEQUENCE</scope>
    <source>
        <strain evidence="14">RhyBre1mFocal</strain>
    </source>
</reference>
<keyword evidence="8" id="KW-0092">Biotin</keyword>
<dbReference type="InterPro" id="IPR011053">
    <property type="entry name" value="Single_hybrid_motif"/>
</dbReference>
<dbReference type="Gene3D" id="3.20.20.70">
    <property type="entry name" value="Aldolase class I"/>
    <property type="match status" value="1"/>
</dbReference>
<dbReference type="FunFam" id="3.20.20.70:FF:000071">
    <property type="entry name" value="Hydroxymethylglutaryl-CoA lyase"/>
    <property type="match status" value="1"/>
</dbReference>
<dbReference type="Pfam" id="PF02785">
    <property type="entry name" value="Biotin_carb_C"/>
    <property type="match status" value="1"/>
</dbReference>
<dbReference type="InterPro" id="IPR050856">
    <property type="entry name" value="Biotin_carboxylase_complex"/>
</dbReference>
<feature type="domain" description="ATP-grasp" evidence="11">
    <location>
        <begin position="85"/>
        <end position="275"/>
    </location>
</feature>
<dbReference type="PANTHER" id="PTHR18866">
    <property type="entry name" value="CARBOXYLASE:PYRUVATE/ACETYL-COA/PROPIONYL-COA CARBOXYLASE"/>
    <property type="match status" value="1"/>
</dbReference>
<dbReference type="EMBL" id="JAMQYH010000029">
    <property type="protein sequence ID" value="KAJ1684618.1"/>
    <property type="molecule type" value="Genomic_DNA"/>
</dbReference>
<keyword evidence="5 9" id="KW-0547">Nucleotide-binding</keyword>
<dbReference type="GO" id="GO:0005524">
    <property type="term" value="F:ATP binding"/>
    <property type="evidence" value="ECO:0007669"/>
    <property type="project" value="UniProtKB-UniRule"/>
</dbReference>
<evidence type="ECO:0000256" key="5">
    <source>
        <dbReference type="ARBA" id="ARBA00022741"/>
    </source>
</evidence>
<dbReference type="CDD" id="cd06850">
    <property type="entry name" value="biotinyl_domain"/>
    <property type="match status" value="1"/>
</dbReference>
<evidence type="ECO:0000256" key="6">
    <source>
        <dbReference type="ARBA" id="ARBA00022840"/>
    </source>
</evidence>
<evidence type="ECO:0000256" key="2">
    <source>
        <dbReference type="ARBA" id="ARBA00013057"/>
    </source>
</evidence>
<evidence type="ECO:0000259" key="10">
    <source>
        <dbReference type="PROSITE" id="PS50968"/>
    </source>
</evidence>
<dbReference type="InterPro" id="IPR000891">
    <property type="entry name" value="PYR_CT"/>
</dbReference>
<dbReference type="PROSITE" id="PS50979">
    <property type="entry name" value="BC"/>
    <property type="match status" value="1"/>
</dbReference>
<dbReference type="InterPro" id="IPR013785">
    <property type="entry name" value="Aldolase_TIM"/>
</dbReference>
<keyword evidence="4" id="KW-0479">Metal-binding</keyword>
<feature type="domain" description="Pyruvate carboxyltransferase" evidence="13">
    <location>
        <begin position="578"/>
        <end position="849"/>
    </location>
</feature>
<dbReference type="Pfam" id="PF00682">
    <property type="entry name" value="HMGL-like"/>
    <property type="match status" value="1"/>
</dbReference>
<dbReference type="PROSITE" id="PS00188">
    <property type="entry name" value="BIOTIN"/>
    <property type="match status" value="1"/>
</dbReference>
<gene>
    <name evidence="14" type="ORF">LUZ63_020373</name>
</gene>
<dbReference type="Pfam" id="PF02786">
    <property type="entry name" value="CPSase_L_D2"/>
    <property type="match status" value="1"/>
</dbReference>
<dbReference type="Gene3D" id="2.40.50.100">
    <property type="match status" value="1"/>
</dbReference>
<dbReference type="AlphaFoldDB" id="A0A9Q0C0Z4"/>
<evidence type="ECO:0000256" key="7">
    <source>
        <dbReference type="ARBA" id="ARBA00023239"/>
    </source>
</evidence>
<dbReference type="GO" id="GO:0016829">
    <property type="term" value="F:lyase activity"/>
    <property type="evidence" value="ECO:0007669"/>
    <property type="project" value="UniProtKB-KW"/>
</dbReference>
<evidence type="ECO:0000256" key="3">
    <source>
        <dbReference type="ARBA" id="ARBA00022598"/>
    </source>
</evidence>
<dbReference type="InterPro" id="IPR000089">
    <property type="entry name" value="Biotin_lipoyl"/>
</dbReference>
<evidence type="ECO:0000259" key="13">
    <source>
        <dbReference type="PROSITE" id="PS50991"/>
    </source>
</evidence>
<dbReference type="InterPro" id="IPR005482">
    <property type="entry name" value="Biotin_COase_C"/>
</dbReference>
<dbReference type="Pfam" id="PF00289">
    <property type="entry name" value="Biotin_carb_N"/>
    <property type="match status" value="1"/>
</dbReference>
<evidence type="ECO:0000256" key="8">
    <source>
        <dbReference type="ARBA" id="ARBA00023267"/>
    </source>
</evidence>
<evidence type="ECO:0000259" key="12">
    <source>
        <dbReference type="PROSITE" id="PS50979"/>
    </source>
</evidence>
<keyword evidence="7" id="KW-0456">Lyase</keyword>
<dbReference type="InterPro" id="IPR016185">
    <property type="entry name" value="PreATP-grasp_dom_sf"/>
</dbReference>
<organism evidence="14 15">
    <name type="scientific">Rhynchospora breviuscula</name>
    <dbReference type="NCBI Taxonomy" id="2022672"/>
    <lineage>
        <taxon>Eukaryota</taxon>
        <taxon>Viridiplantae</taxon>
        <taxon>Streptophyta</taxon>
        <taxon>Embryophyta</taxon>
        <taxon>Tracheophyta</taxon>
        <taxon>Spermatophyta</taxon>
        <taxon>Magnoliopsida</taxon>
        <taxon>Liliopsida</taxon>
        <taxon>Poales</taxon>
        <taxon>Cyperaceae</taxon>
        <taxon>Cyperoideae</taxon>
        <taxon>Rhynchosporeae</taxon>
        <taxon>Rhynchospora</taxon>
    </lineage>
</organism>
<evidence type="ECO:0000256" key="9">
    <source>
        <dbReference type="PROSITE-ProRule" id="PRU00409"/>
    </source>
</evidence>
<keyword evidence="6 9" id="KW-0067">ATP-binding</keyword>
<dbReference type="InterPro" id="IPR011761">
    <property type="entry name" value="ATP-grasp"/>
</dbReference>
<evidence type="ECO:0000313" key="15">
    <source>
        <dbReference type="Proteomes" id="UP001151287"/>
    </source>
</evidence>
<dbReference type="PROSITE" id="PS00867">
    <property type="entry name" value="CPSASE_2"/>
    <property type="match status" value="1"/>
</dbReference>
<accession>A0A9Q0C0Z4</accession>
<sequence length="873" mass="91889">MVHTAADAHAPHARAAQHAEEVSSYLDVEAVVAAAVRSGADAVHPGYGFLSENAAFARAVAEAGLTFVGPTPEVIDEMGRKDRAREIAVAAGVPVVPSYALDDDPAGLAYPVLVKAAAGGGGKGMRTVRSAAELPEAVEAAQREARSAFGDDAMLVEKYVEHGRHVEVQVMGDAHGTVLHLWHRDCSAQRRHQKVVEEAPAPDLPPGVEETVLSSAVALAQQVGYTGAGTVEYLLDTDTGEVYFLEMNTRLQVEHPVTEAVTGLDLVELQLRVADGEPLGIAQQDVRREGHAIEARVYAEDAWHGFLPQAGTATVVRWPQVARVDHALEPGQKVGTGFDPMLGKVVVHAEDREVARDLLVQALDDTVVLGLTTNTGFLRALVDSPQFAAGPVDTAWLDTAPLTEPDDAGARALAGLALEQELRAAPRGAWQPDGFRVGGQRGPLVEDGRVLDTTGWVVPPSAPDADGLVRTGTFALGDGFVRRTSAGSEVVVRGQRFVLDRADPFRRSTTAGDGTLTAPMPGTVLAVSVAEGDTVEEGQTLGVLEAMKMEVALKAAYAGTVTEVGAATGDQPGLPESVTIWEVGPRDGLQNESAIVPVEAKAEFVERLVAAGLPVVEATSFVHPRWVPQLADSDELVELLVRRQGRDGRRHPVLVPNERGLQRAIDLGCQHVAIFGSATETFAQKNLNRSVDEQLAMFEPTVTRALAEGMDVRAYVSMCFGDPWEGEVPVGQVVRVGRQLLDLGASQLSLGDTIGVGTAGHVTALLDAFNAAGVGDDRLAVHFHDTYGQALANAHAALRHGVRTFDASAGGLGGCPYAESATGNLATEDLVWMLHGLGVATGVDLEALVATSTWMADVLGRPSPSRVVAALAG</sequence>
<evidence type="ECO:0000313" key="14">
    <source>
        <dbReference type="EMBL" id="KAJ1684618.1"/>
    </source>
</evidence>
<comment type="caution">
    <text evidence="14">The sequence shown here is derived from an EMBL/GenBank/DDBJ whole genome shotgun (WGS) entry which is preliminary data.</text>
</comment>
<dbReference type="PROSITE" id="PS50968">
    <property type="entry name" value="BIOTINYL_LIPOYL"/>
    <property type="match status" value="1"/>
</dbReference>
<dbReference type="InterPro" id="IPR001882">
    <property type="entry name" value="Biotin_BS"/>
</dbReference>
<dbReference type="SUPFAM" id="SSF52440">
    <property type="entry name" value="PreATP-grasp domain"/>
    <property type="match status" value="1"/>
</dbReference>
<dbReference type="PROSITE" id="PS00866">
    <property type="entry name" value="CPSASE_1"/>
    <property type="match status" value="1"/>
</dbReference>
<dbReference type="InterPro" id="IPR005479">
    <property type="entry name" value="CPAse_ATP-bd"/>
</dbReference>
<dbReference type="GO" id="GO:0004736">
    <property type="term" value="F:pyruvate carboxylase activity"/>
    <property type="evidence" value="ECO:0007669"/>
    <property type="project" value="UniProtKB-EC"/>
</dbReference>
<evidence type="ECO:0000256" key="1">
    <source>
        <dbReference type="ARBA" id="ARBA00001953"/>
    </source>
</evidence>
<dbReference type="EC" id="6.4.1.1" evidence="2"/>
<dbReference type="Proteomes" id="UP001151287">
    <property type="component" value="Unassembled WGS sequence"/>
</dbReference>
<dbReference type="SUPFAM" id="SSF51246">
    <property type="entry name" value="Rudiment single hybrid motif"/>
    <property type="match status" value="1"/>
</dbReference>
<keyword evidence="3" id="KW-0436">Ligase</keyword>
<evidence type="ECO:0000256" key="4">
    <source>
        <dbReference type="ARBA" id="ARBA00022723"/>
    </source>
</evidence>
<dbReference type="PROSITE" id="PS50975">
    <property type="entry name" value="ATP_GRASP"/>
    <property type="match status" value="1"/>
</dbReference>